<proteinExistence type="predicted"/>
<organism evidence="1 2">
    <name type="scientific">Serratia marcescens</name>
    <dbReference type="NCBI Taxonomy" id="615"/>
    <lineage>
        <taxon>Bacteria</taxon>
        <taxon>Pseudomonadati</taxon>
        <taxon>Pseudomonadota</taxon>
        <taxon>Gammaproteobacteria</taxon>
        <taxon>Enterobacterales</taxon>
        <taxon>Yersiniaceae</taxon>
        <taxon>Serratia</taxon>
    </lineage>
</organism>
<sequence>MSDEIAQRAFQTALAMDHERTLSAIQGRVRAFAAPFGFDRFVLFSASATAEAGIEHIYWV</sequence>
<feature type="non-terminal residue" evidence="1">
    <location>
        <position position="60"/>
    </location>
</feature>
<accession>A0ABX5N5W5</accession>
<comment type="caution">
    <text evidence="1">The sequence shown here is derived from an EMBL/GenBank/DDBJ whole genome shotgun (WGS) entry which is preliminary data.</text>
</comment>
<evidence type="ECO:0000313" key="1">
    <source>
        <dbReference type="EMBL" id="PYA55424.1"/>
    </source>
</evidence>
<gene>
    <name evidence="1" type="ORF">DMW51_25880</name>
</gene>
<reference evidence="1 2" key="2">
    <citation type="submission" date="2018-06" db="EMBL/GenBank/DDBJ databases">
        <title>Serratia marcescens genome sequencing and assembly.</title>
        <authorList>
            <person name="Martins R.C.R."/>
            <person name="Perdigao-Neto L.V."/>
            <person name="Costa S.F."/>
            <person name="Levin A.S.S."/>
        </authorList>
    </citation>
    <scope>NUCLEOTIDE SEQUENCE [LARGE SCALE GENOMIC DNA]</scope>
    <source>
        <strain evidence="1 2">1283</strain>
    </source>
</reference>
<dbReference type="Proteomes" id="UP000247823">
    <property type="component" value="Unassembled WGS sequence"/>
</dbReference>
<dbReference type="EMBL" id="QJQB01000575">
    <property type="protein sequence ID" value="PYA55424.1"/>
    <property type="molecule type" value="Genomic_DNA"/>
</dbReference>
<protein>
    <submittedName>
        <fullName evidence="1">LuxR family transcriptional regulator</fullName>
    </submittedName>
</protein>
<name>A0ABX5N5W5_SERMA</name>
<keyword evidence="2" id="KW-1185">Reference proteome</keyword>
<evidence type="ECO:0000313" key="2">
    <source>
        <dbReference type="Proteomes" id="UP000247823"/>
    </source>
</evidence>
<reference evidence="2" key="1">
    <citation type="submission" date="2018-06" db="EMBL/GenBank/DDBJ databases">
        <title>Serratia marcescens genome sequencing and assembly.</title>
        <authorList>
            <person name="Martins R.C."/>
            <person name="Perdigao-Neto L.V."/>
            <person name="Costa S.F."/>
            <person name="Levin A.S.S."/>
        </authorList>
    </citation>
    <scope>NUCLEOTIDE SEQUENCE [LARGE SCALE GENOMIC DNA]</scope>
    <source>
        <strain evidence="2">1283</strain>
    </source>
</reference>